<feature type="active site" evidence="3">
    <location>
        <position position="47"/>
    </location>
</feature>
<evidence type="ECO:0000256" key="3">
    <source>
        <dbReference type="PIRSR" id="PIRSR016184-1"/>
    </source>
</evidence>
<dbReference type="NCBIfam" id="TIGR00654">
    <property type="entry name" value="PhzF_family"/>
    <property type="match status" value="1"/>
</dbReference>
<dbReference type="InterPro" id="IPR003719">
    <property type="entry name" value="Phenazine_PhzF-like"/>
</dbReference>
<dbReference type="Gene3D" id="3.10.310.10">
    <property type="entry name" value="Diaminopimelate Epimerase, Chain A, domain 1"/>
    <property type="match status" value="2"/>
</dbReference>
<accession>A0AA95SP25</accession>
<dbReference type="GO" id="GO:0005737">
    <property type="term" value="C:cytoplasm"/>
    <property type="evidence" value="ECO:0007669"/>
    <property type="project" value="TreeGrafter"/>
</dbReference>
<dbReference type="SUPFAM" id="SSF54506">
    <property type="entry name" value="Diaminopimelate epimerase-like"/>
    <property type="match status" value="1"/>
</dbReference>
<evidence type="ECO:0000313" key="4">
    <source>
        <dbReference type="EMBL" id="WIT13252.1"/>
    </source>
</evidence>
<organism evidence="4 5">
    <name type="scientific">Paucibacter sediminis</name>
    <dbReference type="NCBI Taxonomy" id="3019553"/>
    <lineage>
        <taxon>Bacteria</taxon>
        <taxon>Pseudomonadati</taxon>
        <taxon>Pseudomonadota</taxon>
        <taxon>Betaproteobacteria</taxon>
        <taxon>Burkholderiales</taxon>
        <taxon>Sphaerotilaceae</taxon>
        <taxon>Roseateles</taxon>
    </lineage>
</organism>
<evidence type="ECO:0000313" key="5">
    <source>
        <dbReference type="Proteomes" id="UP001177769"/>
    </source>
</evidence>
<reference evidence="4" key="1">
    <citation type="submission" date="2023-01" db="EMBL/GenBank/DDBJ databases">
        <title>Whole genome sequence of Paucibacter sp. S2-9 isolated from pond sediment.</title>
        <authorList>
            <person name="Jung J.Y."/>
        </authorList>
    </citation>
    <scope>NUCLEOTIDE SEQUENCE</scope>
    <source>
        <strain evidence="4">S2-9</strain>
    </source>
</reference>
<protein>
    <submittedName>
        <fullName evidence="4">PhzF family phenazine biosynthesis protein</fullName>
    </submittedName>
</protein>
<sequence length="281" mass="29335">MRSDQVQHWAAFSDGEQGGNPAGVLLGATLPPAAEMQALAASLGYSETVFAAPLGDGDWRVRYFSPAAEVPFCGHATVALGAALAQAHGAARYELQLNHARISVEGQRAGALTAAALQSPPSRSAPAAPALLAEALALFGLTAHELDARLPPALAHAGNDHLLLMLRGRARLAAMHYELEAGRRLMQAHGLTTILLGWAETPRLFHTRNAFAIGGVLEDPATGAASAALGGYLRDIGWPHEGSIEIVQGEDMGMRSRLRVEIGGEAGASLRVSGTARQLRA</sequence>
<dbReference type="PANTHER" id="PTHR13774">
    <property type="entry name" value="PHENAZINE BIOSYNTHESIS PROTEIN"/>
    <property type="match status" value="1"/>
</dbReference>
<dbReference type="KEGG" id="pais:PFX98_06480"/>
<dbReference type="PIRSF" id="PIRSF016184">
    <property type="entry name" value="PhzC_PhzF"/>
    <property type="match status" value="1"/>
</dbReference>
<dbReference type="Proteomes" id="UP001177769">
    <property type="component" value="Chromosome"/>
</dbReference>
<gene>
    <name evidence="4" type="ORF">PFX98_06480</name>
</gene>
<dbReference type="GO" id="GO:0016853">
    <property type="term" value="F:isomerase activity"/>
    <property type="evidence" value="ECO:0007669"/>
    <property type="project" value="UniProtKB-KW"/>
</dbReference>
<proteinExistence type="inferred from homology"/>
<keyword evidence="2" id="KW-0413">Isomerase</keyword>
<dbReference type="Pfam" id="PF02567">
    <property type="entry name" value="PhzC-PhzF"/>
    <property type="match status" value="1"/>
</dbReference>
<comment type="similarity">
    <text evidence="1">Belongs to the PhzF family.</text>
</comment>
<name>A0AA95SP25_9BURK</name>
<dbReference type="EMBL" id="CP116346">
    <property type="protein sequence ID" value="WIT13252.1"/>
    <property type="molecule type" value="Genomic_DNA"/>
</dbReference>
<dbReference type="AlphaFoldDB" id="A0AA95SP25"/>
<evidence type="ECO:0000256" key="1">
    <source>
        <dbReference type="ARBA" id="ARBA00008270"/>
    </source>
</evidence>
<evidence type="ECO:0000256" key="2">
    <source>
        <dbReference type="ARBA" id="ARBA00023235"/>
    </source>
</evidence>
<dbReference type="PANTHER" id="PTHR13774:SF39">
    <property type="entry name" value="BIOSYNTHESIS PROTEIN, PUTATIVE-RELATED"/>
    <property type="match status" value="1"/>
</dbReference>
<dbReference type="RefSeq" id="WP_285234362.1">
    <property type="nucleotide sequence ID" value="NZ_CP116346.1"/>
</dbReference>
<keyword evidence="5" id="KW-1185">Reference proteome</keyword>